<dbReference type="Pfam" id="PF10946">
    <property type="entry name" value="DUF2625"/>
    <property type="match status" value="1"/>
</dbReference>
<protein>
    <submittedName>
        <fullName evidence="1">DUF2625 family protein</fullName>
    </submittedName>
</protein>
<dbReference type="RefSeq" id="WP_252428311.1">
    <property type="nucleotide sequence ID" value="NZ_JAMWMR010000038.1"/>
</dbReference>
<dbReference type="InterPro" id="IPR021239">
    <property type="entry name" value="DUF2625"/>
</dbReference>
<accession>A0ABT0ZLQ9</accession>
<dbReference type="Proteomes" id="UP001523219">
    <property type="component" value="Unassembled WGS sequence"/>
</dbReference>
<gene>
    <name evidence="1" type="ORF">NGF19_27705</name>
</gene>
<comment type="caution">
    <text evidence="1">The sequence shown here is derived from an EMBL/GenBank/DDBJ whole genome shotgun (WGS) entry which is preliminary data.</text>
</comment>
<name>A0ABT0ZLQ9_9ACTN</name>
<sequence>MGLRWHDWQGEASRLTPGQGISVFPFLWSKESQADLAATSRKPVPMAELLGLNGDFCAQMGLPGPGFLGSV</sequence>
<organism evidence="1 2">
    <name type="scientific">Streptomyces macrolidinus</name>
    <dbReference type="NCBI Taxonomy" id="2952607"/>
    <lineage>
        <taxon>Bacteria</taxon>
        <taxon>Bacillati</taxon>
        <taxon>Actinomycetota</taxon>
        <taxon>Actinomycetes</taxon>
        <taxon>Kitasatosporales</taxon>
        <taxon>Streptomycetaceae</taxon>
        <taxon>Streptomyces</taxon>
    </lineage>
</organism>
<dbReference type="EMBL" id="JAMWMR010000038">
    <property type="protein sequence ID" value="MCN9244524.1"/>
    <property type="molecule type" value="Genomic_DNA"/>
</dbReference>
<proteinExistence type="predicted"/>
<evidence type="ECO:0000313" key="2">
    <source>
        <dbReference type="Proteomes" id="UP001523219"/>
    </source>
</evidence>
<reference evidence="1 2" key="1">
    <citation type="submission" date="2022-05" db="EMBL/GenBank/DDBJ databases">
        <title>Streptomyces sp. nov. RY43-2 isolated from soil of a peat swamp forest.</title>
        <authorList>
            <person name="Kanchanasin P."/>
            <person name="Tanasupawat S."/>
            <person name="Phongsopitanun W."/>
        </authorList>
    </citation>
    <scope>NUCLEOTIDE SEQUENCE [LARGE SCALE GENOMIC DNA]</scope>
    <source>
        <strain evidence="1 2">RY43-2</strain>
    </source>
</reference>
<evidence type="ECO:0000313" key="1">
    <source>
        <dbReference type="EMBL" id="MCN9244524.1"/>
    </source>
</evidence>
<keyword evidence="2" id="KW-1185">Reference proteome</keyword>